<dbReference type="OrthoDB" id="154460at2"/>
<sequence>MHRLLLLAALLLALPVAAQEALPALHVEGNRIVDEAGATVILRGVSFSDPDKLESQGHWDDEYFATAADWGANVVRFPIHPRAWRERGEAAYLALVDAGVELAAEHGLYVILDWHSIGNLRTEVFQADMYQTSKAETARFWRTVSARYAGNPTVAFYELFNEPTSYRGTLGRLAWHEQREMMEDLITIVRANDPDTIPLVAGPDWAYDLTGLREDPVRAEGIAYVAHPYPQKREQPWEPKWEEAWGFAAETYPIVATELGFMNADGPGAHVPVIADETYGRAIVDFFEARGISWTAWVFDPEWSPQMFSDWDFTPTMQGTFFRDELRRLNGTSDE</sequence>
<evidence type="ECO:0000313" key="6">
    <source>
        <dbReference type="EMBL" id="OZC01334.1"/>
    </source>
</evidence>
<dbReference type="Proteomes" id="UP000216446">
    <property type="component" value="Unassembled WGS sequence"/>
</dbReference>
<protein>
    <submittedName>
        <fullName evidence="6">Glycoside hydrolase</fullName>
    </submittedName>
</protein>
<organism evidence="6 7">
    <name type="scientific">Rubricoccus marinus</name>
    <dbReference type="NCBI Taxonomy" id="716817"/>
    <lineage>
        <taxon>Bacteria</taxon>
        <taxon>Pseudomonadati</taxon>
        <taxon>Rhodothermota</taxon>
        <taxon>Rhodothermia</taxon>
        <taxon>Rhodothermales</taxon>
        <taxon>Rubricoccaceae</taxon>
        <taxon>Rubricoccus</taxon>
    </lineage>
</organism>
<dbReference type="InterPro" id="IPR017853">
    <property type="entry name" value="GH"/>
</dbReference>
<keyword evidence="1 3" id="KW-0378">Hydrolase</keyword>
<keyword evidence="2 3" id="KW-0326">Glycosidase</keyword>
<dbReference type="Pfam" id="PF00150">
    <property type="entry name" value="Cellulase"/>
    <property type="match status" value="1"/>
</dbReference>
<dbReference type="EMBL" id="MQWB01000011">
    <property type="protein sequence ID" value="OZC01334.1"/>
    <property type="molecule type" value="Genomic_DNA"/>
</dbReference>
<feature type="chain" id="PRO_5012559710" evidence="4">
    <location>
        <begin position="19"/>
        <end position="335"/>
    </location>
</feature>
<dbReference type="AlphaFoldDB" id="A0A259TUT7"/>
<dbReference type="GO" id="GO:0000272">
    <property type="term" value="P:polysaccharide catabolic process"/>
    <property type="evidence" value="ECO:0007669"/>
    <property type="project" value="InterPro"/>
</dbReference>
<comment type="similarity">
    <text evidence="3">Belongs to the glycosyl hydrolase 5 (cellulase A) family.</text>
</comment>
<dbReference type="SUPFAM" id="SSF51445">
    <property type="entry name" value="(Trans)glycosidases"/>
    <property type="match status" value="1"/>
</dbReference>
<evidence type="ECO:0000256" key="3">
    <source>
        <dbReference type="RuleBase" id="RU361153"/>
    </source>
</evidence>
<evidence type="ECO:0000259" key="5">
    <source>
        <dbReference type="Pfam" id="PF00150"/>
    </source>
</evidence>
<evidence type="ECO:0000256" key="1">
    <source>
        <dbReference type="ARBA" id="ARBA00022801"/>
    </source>
</evidence>
<dbReference type="Gene3D" id="3.20.20.80">
    <property type="entry name" value="Glycosidases"/>
    <property type="match status" value="1"/>
</dbReference>
<comment type="caution">
    <text evidence="6">The sequence shown here is derived from an EMBL/GenBank/DDBJ whole genome shotgun (WGS) entry which is preliminary data.</text>
</comment>
<evidence type="ECO:0000313" key="7">
    <source>
        <dbReference type="Proteomes" id="UP000216446"/>
    </source>
</evidence>
<dbReference type="GO" id="GO:0004553">
    <property type="term" value="F:hydrolase activity, hydrolyzing O-glycosyl compounds"/>
    <property type="evidence" value="ECO:0007669"/>
    <property type="project" value="InterPro"/>
</dbReference>
<dbReference type="InParanoid" id="A0A259TUT7"/>
<keyword evidence="7" id="KW-1185">Reference proteome</keyword>
<feature type="signal peptide" evidence="4">
    <location>
        <begin position="1"/>
        <end position="18"/>
    </location>
</feature>
<reference evidence="6 7" key="1">
    <citation type="submission" date="2016-11" db="EMBL/GenBank/DDBJ databases">
        <title>Study of marine rhodopsin-containing bacteria.</title>
        <authorList>
            <person name="Yoshizawa S."/>
            <person name="Kumagai Y."/>
            <person name="Kogure K."/>
        </authorList>
    </citation>
    <scope>NUCLEOTIDE SEQUENCE [LARGE SCALE GENOMIC DNA]</scope>
    <source>
        <strain evidence="6 7">SG-29</strain>
    </source>
</reference>
<proteinExistence type="inferred from homology"/>
<dbReference type="InterPro" id="IPR001547">
    <property type="entry name" value="Glyco_hydro_5"/>
</dbReference>
<dbReference type="SMR" id="A0A259TUT7"/>
<dbReference type="PANTHER" id="PTHR34142">
    <property type="entry name" value="ENDO-BETA-1,4-GLUCANASE A"/>
    <property type="match status" value="1"/>
</dbReference>
<dbReference type="RefSeq" id="WP_094551849.1">
    <property type="nucleotide sequence ID" value="NZ_MQWB01000011.1"/>
</dbReference>
<accession>A0A259TUT7</accession>
<name>A0A259TUT7_9BACT</name>
<gene>
    <name evidence="6" type="ORF">BSZ36_18000</name>
</gene>
<keyword evidence="4" id="KW-0732">Signal</keyword>
<feature type="domain" description="Glycoside hydrolase family 5" evidence="5">
    <location>
        <begin position="33"/>
        <end position="300"/>
    </location>
</feature>
<dbReference type="PANTHER" id="PTHR34142:SF1">
    <property type="entry name" value="GLYCOSIDE HYDROLASE FAMILY 5 DOMAIN-CONTAINING PROTEIN"/>
    <property type="match status" value="1"/>
</dbReference>
<evidence type="ECO:0000256" key="4">
    <source>
        <dbReference type="SAM" id="SignalP"/>
    </source>
</evidence>
<evidence type="ECO:0000256" key="2">
    <source>
        <dbReference type="ARBA" id="ARBA00023295"/>
    </source>
</evidence>